<keyword evidence="2" id="KW-1185">Reference proteome</keyword>
<reference evidence="1 2" key="1">
    <citation type="submission" date="2020-04" db="EMBL/GenBank/DDBJ databases">
        <title>Hymenobacter polaris sp. nov., isolated from Arctic soil.</title>
        <authorList>
            <person name="Dahal R.H."/>
        </authorList>
    </citation>
    <scope>NUCLEOTIDE SEQUENCE [LARGE SCALE GENOMIC DNA]</scope>
    <source>
        <strain evidence="1 2">RP-2-7</strain>
    </source>
</reference>
<sequence length="288" mass="32508">MLTAQAILHALDYSNDGYYHSFVALGHPYSYLIDSRLNLFRAEEQWAVVVERLGYAPRGGSIELELFYYGNCLRNLPEYNNRTTNVQAGTPIDWEAQQALLTDELLDPAAKTILIRDTLVPLTHDPAAYAQAGIELVEYEPGGISLHEVGRLLIQKHAHLLRATDSELYQSLPAHLRKIMVLDEWYHRDFDQRAPIELSDESLAATYQLSQASLAAAGIDQAGLAALVQVQQARQAQQNRAEWEQNRPSSYETWQQLAQVLATGDVHHYQPTLPATTHWRHWPESGSL</sequence>
<dbReference type="Proteomes" id="UP000559626">
    <property type="component" value="Unassembled WGS sequence"/>
</dbReference>
<gene>
    <name evidence="1" type="ORF">HHL22_01680</name>
</gene>
<protein>
    <submittedName>
        <fullName evidence="1">Uncharacterized protein</fullName>
    </submittedName>
</protein>
<dbReference type="EMBL" id="JABBGH010000001">
    <property type="protein sequence ID" value="NML63905.1"/>
    <property type="molecule type" value="Genomic_DNA"/>
</dbReference>
<name>A0A7Y0AB82_9BACT</name>
<accession>A0A7Y0AB82</accession>
<evidence type="ECO:0000313" key="1">
    <source>
        <dbReference type="EMBL" id="NML63905.1"/>
    </source>
</evidence>
<organism evidence="1 2">
    <name type="scientific">Hymenobacter polaris</name>
    <dbReference type="NCBI Taxonomy" id="2682546"/>
    <lineage>
        <taxon>Bacteria</taxon>
        <taxon>Pseudomonadati</taxon>
        <taxon>Bacteroidota</taxon>
        <taxon>Cytophagia</taxon>
        <taxon>Cytophagales</taxon>
        <taxon>Hymenobacteraceae</taxon>
        <taxon>Hymenobacter</taxon>
    </lineage>
</organism>
<dbReference type="AlphaFoldDB" id="A0A7Y0AB82"/>
<proteinExistence type="predicted"/>
<evidence type="ECO:0000313" key="2">
    <source>
        <dbReference type="Proteomes" id="UP000559626"/>
    </source>
</evidence>
<dbReference type="RefSeq" id="WP_169529235.1">
    <property type="nucleotide sequence ID" value="NZ_JABBGH010000001.1"/>
</dbReference>
<comment type="caution">
    <text evidence="1">The sequence shown here is derived from an EMBL/GenBank/DDBJ whole genome shotgun (WGS) entry which is preliminary data.</text>
</comment>
<dbReference type="Pfam" id="PF22535">
    <property type="entry name" value="DUF7003"/>
    <property type="match status" value="1"/>
</dbReference>
<dbReference type="InterPro" id="IPR054272">
    <property type="entry name" value="DUF7003"/>
</dbReference>